<dbReference type="InterPro" id="IPR036390">
    <property type="entry name" value="WH_DNA-bd_sf"/>
</dbReference>
<keyword evidence="7" id="KW-0238">DNA-binding</keyword>
<reference evidence="8" key="1">
    <citation type="journal article" date="2019" name="Int. J. Syst. Evol. Microbiol.">
        <title>The Global Catalogue of Microorganisms (GCM) 10K type strain sequencing project: providing services to taxonomists for standard genome sequencing and annotation.</title>
        <authorList>
            <consortium name="The Broad Institute Genomics Platform"/>
            <consortium name="The Broad Institute Genome Sequencing Center for Infectious Disease"/>
            <person name="Wu L."/>
            <person name="Ma J."/>
        </authorList>
    </citation>
    <scope>NUCLEOTIDE SEQUENCE [LARGE SCALE GENOMIC DNA]</scope>
    <source>
        <strain evidence="8">CAIM 431</strain>
    </source>
</reference>
<dbReference type="SUPFAM" id="SSF46785">
    <property type="entry name" value="Winged helix' DNA-binding domain"/>
    <property type="match status" value="1"/>
</dbReference>
<protein>
    <recommendedName>
        <fullName evidence="1">Lactose phosphotransferase system repressor</fullName>
    </recommendedName>
</protein>
<sequence>MYAEERRKLLVQLARSEGRLSVSGASAHFGVTPETIRRDLEVLDRQGLLRRVHGGAMPADFLPLGDLALVDRENSAAEQKERIAQAAVAHLPEQPYASILLDAGTTTSRLAQLLPADSHLAVFTHSVPIAANLSVRYAGEVELLGGRVKGITQACVGAGTVARLEELRVDVAFVGTNGITPGHGFSTPDGEEGAVKARMVRNARRVIVLADSRKFDVEATHSFARLEDVDVIITDALTPDQHEYCSNRGIEVVVA</sequence>
<dbReference type="InterPro" id="IPR037171">
    <property type="entry name" value="NagB/RpiA_transferase-like"/>
</dbReference>
<evidence type="ECO:0000256" key="5">
    <source>
        <dbReference type="ARBA" id="ARBA00024937"/>
    </source>
</evidence>
<keyword evidence="8" id="KW-1185">Reference proteome</keyword>
<evidence type="ECO:0000313" key="7">
    <source>
        <dbReference type="EMBL" id="MFD1889573.1"/>
    </source>
</evidence>
<gene>
    <name evidence="7" type="ORF">ACFSCS_05130</name>
</gene>
<organism evidence="7 8">
    <name type="scientific">Luteococcus peritonei</name>
    <dbReference type="NCBI Taxonomy" id="88874"/>
    <lineage>
        <taxon>Bacteria</taxon>
        <taxon>Bacillati</taxon>
        <taxon>Actinomycetota</taxon>
        <taxon>Actinomycetes</taxon>
        <taxon>Propionibacteriales</taxon>
        <taxon>Propionibacteriaceae</taxon>
        <taxon>Luteococcus</taxon>
    </lineage>
</organism>
<comment type="caution">
    <text evidence="7">The sequence shown here is derived from an EMBL/GenBank/DDBJ whole genome shotgun (WGS) entry which is preliminary data.</text>
</comment>
<dbReference type="PROSITE" id="PS51000">
    <property type="entry name" value="HTH_DEOR_2"/>
    <property type="match status" value="1"/>
</dbReference>
<dbReference type="SUPFAM" id="SSF100950">
    <property type="entry name" value="NagB/RpiA/CoA transferase-like"/>
    <property type="match status" value="1"/>
</dbReference>
<dbReference type="InterPro" id="IPR001034">
    <property type="entry name" value="DeoR_HTH"/>
</dbReference>
<dbReference type="PRINTS" id="PR00037">
    <property type="entry name" value="HTHLACR"/>
</dbReference>
<dbReference type="GO" id="GO:0003677">
    <property type="term" value="F:DNA binding"/>
    <property type="evidence" value="ECO:0007669"/>
    <property type="project" value="UniProtKB-KW"/>
</dbReference>
<dbReference type="PANTHER" id="PTHR30363:SF4">
    <property type="entry name" value="GLYCEROL-3-PHOSPHATE REGULON REPRESSOR"/>
    <property type="match status" value="1"/>
</dbReference>
<evidence type="ECO:0000259" key="6">
    <source>
        <dbReference type="PROSITE" id="PS51000"/>
    </source>
</evidence>
<name>A0ABW4RTB4_9ACTN</name>
<dbReference type="PANTHER" id="PTHR30363">
    <property type="entry name" value="HTH-TYPE TRANSCRIPTIONAL REGULATOR SRLR-RELATED"/>
    <property type="match status" value="1"/>
</dbReference>
<keyword evidence="3" id="KW-0805">Transcription regulation</keyword>
<evidence type="ECO:0000256" key="4">
    <source>
        <dbReference type="ARBA" id="ARBA00023163"/>
    </source>
</evidence>
<comment type="function">
    <text evidence="5">Repressor of the lactose catabolism operon. Galactose-6-phosphate is the inducer.</text>
</comment>
<feature type="domain" description="HTH deoR-type" evidence="6">
    <location>
        <begin position="3"/>
        <end position="58"/>
    </location>
</feature>
<dbReference type="SMART" id="SM00420">
    <property type="entry name" value="HTH_DEOR"/>
    <property type="match status" value="1"/>
</dbReference>
<evidence type="ECO:0000256" key="2">
    <source>
        <dbReference type="ARBA" id="ARBA00022491"/>
    </source>
</evidence>
<proteinExistence type="predicted"/>
<evidence type="ECO:0000256" key="3">
    <source>
        <dbReference type="ARBA" id="ARBA00023015"/>
    </source>
</evidence>
<dbReference type="Pfam" id="PF08220">
    <property type="entry name" value="HTH_DeoR"/>
    <property type="match status" value="1"/>
</dbReference>
<accession>A0ABW4RTB4</accession>
<keyword evidence="2" id="KW-0678">Repressor</keyword>
<dbReference type="Proteomes" id="UP001597326">
    <property type="component" value="Unassembled WGS sequence"/>
</dbReference>
<dbReference type="InterPro" id="IPR014036">
    <property type="entry name" value="DeoR-like_C"/>
</dbReference>
<evidence type="ECO:0000313" key="8">
    <source>
        <dbReference type="Proteomes" id="UP001597326"/>
    </source>
</evidence>
<dbReference type="Pfam" id="PF00455">
    <property type="entry name" value="DeoRC"/>
    <property type="match status" value="1"/>
</dbReference>
<dbReference type="SMART" id="SM01134">
    <property type="entry name" value="DeoRC"/>
    <property type="match status" value="1"/>
</dbReference>
<dbReference type="EMBL" id="JBHUFZ010000011">
    <property type="protein sequence ID" value="MFD1889573.1"/>
    <property type="molecule type" value="Genomic_DNA"/>
</dbReference>
<evidence type="ECO:0000256" key="1">
    <source>
        <dbReference type="ARBA" id="ARBA00021390"/>
    </source>
</evidence>
<dbReference type="Gene3D" id="3.40.50.1360">
    <property type="match status" value="1"/>
</dbReference>
<keyword evidence="4" id="KW-0804">Transcription</keyword>
<dbReference type="RefSeq" id="WP_343872607.1">
    <property type="nucleotide sequence ID" value="NZ_BAAAIX010000009.1"/>
</dbReference>
<dbReference type="InterPro" id="IPR050313">
    <property type="entry name" value="Carb_Metab_HTH_regulators"/>
</dbReference>